<keyword evidence="2" id="KW-1185">Reference proteome</keyword>
<gene>
    <name evidence="1" type="ORF">J2S19_001326</name>
</gene>
<sequence>MKGLQQLEPINIDRLSDWEKETFEKFAKKMKDREQLFPCIPATQGFALNHLRYGFLPDPRNEEAKIQLRKLLAEYTESSNEFGDYTSLIIFFNTPEVLKETYTVEQFEEIFWNQMNDLASHDEKEWPAHIPSNPEETLWEFCFHGEQYFMYCGTPAHRNRKSRHFDEYMLAITPRWVLTKFGESPKYAEKIRKQVRKRIEKYDSVPIHPELNSYGNEDNFEWKQYFLHDDDSALSKCPFHRMLKNEKEK</sequence>
<dbReference type="Proteomes" id="UP001234495">
    <property type="component" value="Unassembled WGS sequence"/>
</dbReference>
<dbReference type="RefSeq" id="WP_307338841.1">
    <property type="nucleotide sequence ID" value="NZ_JAUSUD010000004.1"/>
</dbReference>
<organism evidence="1 2">
    <name type="scientific">Metabacillus malikii</name>
    <dbReference type="NCBI Taxonomy" id="1504265"/>
    <lineage>
        <taxon>Bacteria</taxon>
        <taxon>Bacillati</taxon>
        <taxon>Bacillota</taxon>
        <taxon>Bacilli</taxon>
        <taxon>Bacillales</taxon>
        <taxon>Bacillaceae</taxon>
        <taxon>Metabacillus</taxon>
    </lineage>
</organism>
<accession>A0ABT9ZDQ6</accession>
<proteinExistence type="predicted"/>
<protein>
    <submittedName>
        <fullName evidence="1">FPC/CPF motif-containing protein YcgG</fullName>
    </submittedName>
</protein>
<dbReference type="PANTHER" id="PTHR40045">
    <property type="entry name" value="YCGG FAMILY PROTEIN"/>
    <property type="match status" value="1"/>
</dbReference>
<name>A0ABT9ZDQ6_9BACI</name>
<evidence type="ECO:0000313" key="1">
    <source>
        <dbReference type="EMBL" id="MDQ0230074.1"/>
    </source>
</evidence>
<evidence type="ECO:0000313" key="2">
    <source>
        <dbReference type="Proteomes" id="UP001234495"/>
    </source>
</evidence>
<reference evidence="1 2" key="1">
    <citation type="submission" date="2023-07" db="EMBL/GenBank/DDBJ databases">
        <title>Genomic Encyclopedia of Type Strains, Phase IV (KMG-IV): sequencing the most valuable type-strain genomes for metagenomic binning, comparative biology and taxonomic classification.</title>
        <authorList>
            <person name="Goeker M."/>
        </authorList>
    </citation>
    <scope>NUCLEOTIDE SEQUENCE [LARGE SCALE GENOMIC DNA]</scope>
    <source>
        <strain evidence="1 2">DSM 29005</strain>
    </source>
</reference>
<dbReference type="InterPro" id="IPR014988">
    <property type="entry name" value="Uncharacterised_YqcI/YcgG"/>
</dbReference>
<dbReference type="EMBL" id="JAUSUD010000004">
    <property type="protein sequence ID" value="MDQ0230074.1"/>
    <property type="molecule type" value="Genomic_DNA"/>
</dbReference>
<comment type="caution">
    <text evidence="1">The sequence shown here is derived from an EMBL/GenBank/DDBJ whole genome shotgun (WGS) entry which is preliminary data.</text>
</comment>
<dbReference type="Pfam" id="PF08892">
    <property type="entry name" value="YqcI_YcgG"/>
    <property type="match status" value="1"/>
</dbReference>
<dbReference type="PANTHER" id="PTHR40045:SF1">
    <property type="entry name" value="YQCI_YCGG FAMILY PROTEIN"/>
    <property type="match status" value="1"/>
</dbReference>